<keyword evidence="1 4" id="KW-0732">Signal</keyword>
<name>A0AAN9VX86_9ORTH</name>
<organism evidence="5 6">
    <name type="scientific">Gryllus longicercus</name>
    <dbReference type="NCBI Taxonomy" id="2509291"/>
    <lineage>
        <taxon>Eukaryota</taxon>
        <taxon>Metazoa</taxon>
        <taxon>Ecdysozoa</taxon>
        <taxon>Arthropoda</taxon>
        <taxon>Hexapoda</taxon>
        <taxon>Insecta</taxon>
        <taxon>Pterygota</taxon>
        <taxon>Neoptera</taxon>
        <taxon>Polyneoptera</taxon>
        <taxon>Orthoptera</taxon>
        <taxon>Ensifera</taxon>
        <taxon>Gryllidea</taxon>
        <taxon>Grylloidea</taxon>
        <taxon>Gryllidae</taxon>
        <taxon>Gryllinae</taxon>
        <taxon>Gryllus</taxon>
    </lineage>
</organism>
<evidence type="ECO:0008006" key="7">
    <source>
        <dbReference type="Google" id="ProtNLM"/>
    </source>
</evidence>
<reference evidence="5 6" key="1">
    <citation type="submission" date="2024-03" db="EMBL/GenBank/DDBJ databases">
        <title>The genome assembly and annotation of the cricket Gryllus longicercus Weissman &amp; Gray.</title>
        <authorList>
            <person name="Szrajer S."/>
            <person name="Gray D."/>
            <person name="Ylla G."/>
        </authorList>
    </citation>
    <scope>NUCLEOTIDE SEQUENCE [LARGE SCALE GENOMIC DNA]</scope>
    <source>
        <strain evidence="5">DAG 2021-001</strain>
        <tissue evidence="5">Whole body minus gut</tissue>
    </source>
</reference>
<evidence type="ECO:0000256" key="3">
    <source>
        <dbReference type="ARBA" id="ARBA00060902"/>
    </source>
</evidence>
<feature type="signal peptide" evidence="4">
    <location>
        <begin position="1"/>
        <end position="23"/>
    </location>
</feature>
<dbReference type="GO" id="GO:0005615">
    <property type="term" value="C:extracellular space"/>
    <property type="evidence" value="ECO:0007669"/>
    <property type="project" value="TreeGrafter"/>
</dbReference>
<dbReference type="PANTHER" id="PTHR11008">
    <property type="entry name" value="PROTEIN TAKEOUT-LIKE PROTEIN"/>
    <property type="match status" value="1"/>
</dbReference>
<dbReference type="GO" id="GO:0007623">
    <property type="term" value="P:circadian rhythm"/>
    <property type="evidence" value="ECO:0007669"/>
    <property type="project" value="UniProtKB-ARBA"/>
</dbReference>
<keyword evidence="6" id="KW-1185">Reference proteome</keyword>
<dbReference type="EMBL" id="JAZDUA010000067">
    <property type="protein sequence ID" value="KAK7869870.1"/>
    <property type="molecule type" value="Genomic_DNA"/>
</dbReference>
<evidence type="ECO:0000313" key="6">
    <source>
        <dbReference type="Proteomes" id="UP001378592"/>
    </source>
</evidence>
<evidence type="ECO:0000256" key="4">
    <source>
        <dbReference type="SAM" id="SignalP"/>
    </source>
</evidence>
<dbReference type="Pfam" id="PF06585">
    <property type="entry name" value="JHBP"/>
    <property type="match status" value="1"/>
</dbReference>
<dbReference type="InterPro" id="IPR010562">
    <property type="entry name" value="Haemolymph_juvenile_hormone-bd"/>
</dbReference>
<evidence type="ECO:0000256" key="2">
    <source>
        <dbReference type="ARBA" id="ARBA00023108"/>
    </source>
</evidence>
<evidence type="ECO:0000313" key="5">
    <source>
        <dbReference type="EMBL" id="KAK7869870.1"/>
    </source>
</evidence>
<protein>
    <recommendedName>
        <fullName evidence="7">Protein takeout-like</fullName>
    </recommendedName>
</protein>
<proteinExistence type="inferred from homology"/>
<dbReference type="SMART" id="SM00700">
    <property type="entry name" value="JHBP"/>
    <property type="match status" value="1"/>
</dbReference>
<feature type="chain" id="PRO_5042835400" description="Protein takeout-like" evidence="4">
    <location>
        <begin position="24"/>
        <end position="257"/>
    </location>
</feature>
<gene>
    <name evidence="5" type="ORF">R5R35_006675</name>
</gene>
<comment type="similarity">
    <text evidence="3">Belongs to the TO family.</text>
</comment>
<sequence>MATQPLLLPLLLLVASLHSLAVAARTPFKFPPYIHKCSIKDPNLEQCALEAGRVALPHLVKGNPSMRLPSLDPLSVTEVRIQSDNQLDMHCRNIVLKGLANTELLHIGIDLKNKVYSCICRIPRLEISGDYTVDGRVLLLPIKGNGKAVFTFDNALTSFRQNFSLEKRGDRYYLKFPENSATFNCSKAHFTMDNLFNGDKQLGNTLNNFLNENWRAVVDDLGQPFMEAAAQVIREFAFAIIGNVPYDEIFNDVELPE</sequence>
<dbReference type="FunFam" id="3.15.10.30:FF:000001">
    <property type="entry name" value="Takeout-like protein 1"/>
    <property type="match status" value="1"/>
</dbReference>
<dbReference type="InterPro" id="IPR038606">
    <property type="entry name" value="To_sf"/>
</dbReference>
<keyword evidence="2" id="KW-0090">Biological rhythms</keyword>
<evidence type="ECO:0000256" key="1">
    <source>
        <dbReference type="ARBA" id="ARBA00022729"/>
    </source>
</evidence>
<dbReference type="Proteomes" id="UP001378592">
    <property type="component" value="Unassembled WGS sequence"/>
</dbReference>
<dbReference type="AlphaFoldDB" id="A0AAN9VX86"/>
<accession>A0AAN9VX86</accession>
<comment type="caution">
    <text evidence="5">The sequence shown here is derived from an EMBL/GenBank/DDBJ whole genome shotgun (WGS) entry which is preliminary data.</text>
</comment>
<dbReference type="PANTHER" id="PTHR11008:SF32">
    <property type="entry name" value="CIRCADIAN CLOCK-CONTROLLED PROTEIN DAYWAKE-RELATED"/>
    <property type="match status" value="1"/>
</dbReference>
<dbReference type="Gene3D" id="3.15.10.30">
    <property type="entry name" value="Haemolymph juvenile hormone binding protein"/>
    <property type="match status" value="1"/>
</dbReference>